<protein>
    <submittedName>
        <fullName evidence="2">Unnamed protein product</fullName>
    </submittedName>
</protein>
<feature type="region of interest" description="Disordered" evidence="1">
    <location>
        <begin position="499"/>
        <end position="524"/>
    </location>
</feature>
<feature type="compositionally biased region" description="Basic residues" evidence="1">
    <location>
        <begin position="189"/>
        <end position="199"/>
    </location>
</feature>
<organism evidence="2 3">
    <name type="scientific">Phytophthora lilii</name>
    <dbReference type="NCBI Taxonomy" id="2077276"/>
    <lineage>
        <taxon>Eukaryota</taxon>
        <taxon>Sar</taxon>
        <taxon>Stramenopiles</taxon>
        <taxon>Oomycota</taxon>
        <taxon>Peronosporomycetes</taxon>
        <taxon>Peronosporales</taxon>
        <taxon>Peronosporaceae</taxon>
        <taxon>Phytophthora</taxon>
    </lineage>
</organism>
<comment type="caution">
    <text evidence="2">The sequence shown here is derived from an EMBL/GenBank/DDBJ whole genome shotgun (WGS) entry which is preliminary data.</text>
</comment>
<feature type="compositionally biased region" description="Basic residues" evidence="1">
    <location>
        <begin position="308"/>
        <end position="318"/>
    </location>
</feature>
<evidence type="ECO:0000313" key="2">
    <source>
        <dbReference type="EMBL" id="GMF22748.1"/>
    </source>
</evidence>
<proteinExistence type="predicted"/>
<feature type="compositionally biased region" description="Basic and acidic residues" evidence="1">
    <location>
        <begin position="409"/>
        <end position="420"/>
    </location>
</feature>
<feature type="compositionally biased region" description="Low complexity" evidence="1">
    <location>
        <begin position="367"/>
        <end position="391"/>
    </location>
</feature>
<evidence type="ECO:0000313" key="3">
    <source>
        <dbReference type="Proteomes" id="UP001165083"/>
    </source>
</evidence>
<feature type="compositionally biased region" description="Basic residues" evidence="1">
    <location>
        <begin position="256"/>
        <end position="271"/>
    </location>
</feature>
<evidence type="ECO:0000256" key="1">
    <source>
        <dbReference type="SAM" id="MobiDB-lite"/>
    </source>
</evidence>
<dbReference type="AlphaFoldDB" id="A0A9W6TZQ9"/>
<feature type="compositionally biased region" description="Low complexity" evidence="1">
    <location>
        <begin position="155"/>
        <end position="171"/>
    </location>
</feature>
<feature type="compositionally biased region" description="Low complexity" evidence="1">
    <location>
        <begin position="112"/>
        <end position="134"/>
    </location>
</feature>
<feature type="region of interest" description="Disordered" evidence="1">
    <location>
        <begin position="46"/>
        <end position="284"/>
    </location>
</feature>
<reference evidence="2" key="1">
    <citation type="submission" date="2023-04" db="EMBL/GenBank/DDBJ databases">
        <title>Phytophthora lilii NBRC 32176.</title>
        <authorList>
            <person name="Ichikawa N."/>
            <person name="Sato H."/>
            <person name="Tonouchi N."/>
        </authorList>
    </citation>
    <scope>NUCLEOTIDE SEQUENCE</scope>
    <source>
        <strain evidence="2">NBRC 32176</strain>
    </source>
</reference>
<gene>
    <name evidence="2" type="ORF">Plil01_000911600</name>
</gene>
<dbReference type="Proteomes" id="UP001165083">
    <property type="component" value="Unassembled WGS sequence"/>
</dbReference>
<dbReference type="OrthoDB" id="10662497at2759"/>
<dbReference type="EMBL" id="BSXW01000450">
    <property type="protein sequence ID" value="GMF22748.1"/>
    <property type="molecule type" value="Genomic_DNA"/>
</dbReference>
<feature type="region of interest" description="Disordered" evidence="1">
    <location>
        <begin position="299"/>
        <end position="471"/>
    </location>
</feature>
<feature type="region of interest" description="Disordered" evidence="1">
    <location>
        <begin position="1"/>
        <end position="29"/>
    </location>
</feature>
<feature type="compositionally biased region" description="Low complexity" evidence="1">
    <location>
        <begin position="217"/>
        <end position="251"/>
    </location>
</feature>
<feature type="compositionally biased region" description="Low complexity" evidence="1">
    <location>
        <begin position="447"/>
        <end position="457"/>
    </location>
</feature>
<name>A0A9W6TZQ9_9STRA</name>
<keyword evidence="3" id="KW-1185">Reference proteome</keyword>
<sequence>MDATEVIELLDDSSDTASPAVPPMRAPSDGYADVVQRALAVAAALETEKASAGKRQRGRPKVPPAPPLLSTKTKKPHVQPAAERRPAAPKPAVKPRSSWNTVTHRPARSRARSSSFSSSLSSSSDSDSSRSSGTHSRRRVGAQQVPRRPNGAVQPTPRRPSSAAQPSSATPFKTKRPLERRLKNNGVASRKRLKERRRGVAGVQAPAKNQQPAEVVDLLSSSSSSSDSSTGRRSRLSSQSSLSSDSDSPSLVPARSARKRLMLNDRVKRRSVSYPTPSSGPPARYAVAVSRPQFASVATNTTVVKPRGGSKRKRVLPHMRRETSGKKWGRAPRGQLVKETMKRKESTASGVRFGAPTLKAPAATHTSPLSLSSSSLSSSSSSAPSSPASSPRAVPSRKSVTTPLASADRYTREGDTDALGRSHCRKSASASSVPPRKVTSHSPPPARRASVSAVASPSPSPCTSPSPRKKRRVASHLYFDTDRVALDDLQAQERELARIRSQRKQTQARLRPSKPSGSKKKTPQEVICVDDHSDANSTAYSEEAMQDDGHHNQTEVKALATAEPAAADVSSRALFHPTSYRGVYFSEAPLNILSLQGQACSAPYESRCDHPLTFYGTIWLASFYYHARASHAVAAC</sequence>
<accession>A0A9W6TZQ9</accession>